<dbReference type="RefSeq" id="WP_272842044.1">
    <property type="nucleotide sequence ID" value="NZ_JAOVZO020000018.1"/>
</dbReference>
<comment type="similarity">
    <text evidence="1">Belongs to the glycosyltransferase 2 family.</text>
</comment>
<evidence type="ECO:0000256" key="3">
    <source>
        <dbReference type="ARBA" id="ARBA00022679"/>
    </source>
</evidence>
<reference evidence="5" key="1">
    <citation type="submission" date="2023-02" db="EMBL/GenBank/DDBJ databases">
        <title>Tahibacter soli sp. nov. isolated from soil.</title>
        <authorList>
            <person name="Baek J.H."/>
            <person name="Lee J.K."/>
            <person name="Choi D.G."/>
            <person name="Jeon C.O."/>
        </authorList>
    </citation>
    <scope>NUCLEOTIDE SEQUENCE</scope>
    <source>
        <strain evidence="5">BL</strain>
    </source>
</reference>
<evidence type="ECO:0000256" key="2">
    <source>
        <dbReference type="ARBA" id="ARBA00022676"/>
    </source>
</evidence>
<keyword evidence="3" id="KW-0808">Transferase</keyword>
<dbReference type="CDD" id="cd04186">
    <property type="entry name" value="GT_2_like_c"/>
    <property type="match status" value="1"/>
</dbReference>
<dbReference type="SUPFAM" id="SSF53448">
    <property type="entry name" value="Nucleotide-diphospho-sugar transferases"/>
    <property type="match status" value="1"/>
</dbReference>
<evidence type="ECO:0000256" key="1">
    <source>
        <dbReference type="ARBA" id="ARBA00006739"/>
    </source>
</evidence>
<evidence type="ECO:0000313" key="6">
    <source>
        <dbReference type="Proteomes" id="UP001139971"/>
    </source>
</evidence>
<dbReference type="Proteomes" id="UP001139971">
    <property type="component" value="Unassembled WGS sequence"/>
</dbReference>
<dbReference type="PANTHER" id="PTHR43179:SF12">
    <property type="entry name" value="GALACTOFURANOSYLTRANSFERASE GLFT2"/>
    <property type="match status" value="1"/>
</dbReference>
<organism evidence="5 6">
    <name type="scientific">Tahibacter soli</name>
    <dbReference type="NCBI Taxonomy" id="2983605"/>
    <lineage>
        <taxon>Bacteria</taxon>
        <taxon>Pseudomonadati</taxon>
        <taxon>Pseudomonadota</taxon>
        <taxon>Gammaproteobacteria</taxon>
        <taxon>Lysobacterales</taxon>
        <taxon>Rhodanobacteraceae</taxon>
        <taxon>Tahibacter</taxon>
    </lineage>
</organism>
<gene>
    <name evidence="5" type="ORF">OD750_018870</name>
</gene>
<keyword evidence="2" id="KW-0328">Glycosyltransferase</keyword>
<evidence type="ECO:0000259" key="4">
    <source>
        <dbReference type="Pfam" id="PF00535"/>
    </source>
</evidence>
<sequence>MNAPLVAISVVDWNTREATLRCLDALRASTYENRRIVLVDNASRDDRAVPAQAIHPDIAIVRSATNLGFGGGHALGLAVARAWGAQAIWLVNSDAIAEPDALARLVDAWRAHGDALYGAAPIAEAADGTTLLNFPEKYLDPHGVPRAFRRDRPVVYDAAWRERAPFVVGAVAGSAFFVPLRVVDAHGWFDPAWFMYCEEVDYCYRLRAAGIVSRLVPGARVRHAGGGSHRGRPRVDDVVAYYRARNEIVLAQRHAGRVVGAVTAAKKLARGAATALRSPRRGGWIARGAFDAVAGRLGKTFAPEDHLGDGDA</sequence>
<dbReference type="Pfam" id="PF00535">
    <property type="entry name" value="Glycos_transf_2"/>
    <property type="match status" value="1"/>
</dbReference>
<dbReference type="GO" id="GO:0016757">
    <property type="term" value="F:glycosyltransferase activity"/>
    <property type="evidence" value="ECO:0007669"/>
    <property type="project" value="UniProtKB-KW"/>
</dbReference>
<keyword evidence="6" id="KW-1185">Reference proteome</keyword>
<accession>A0A9X3YMV1</accession>
<protein>
    <submittedName>
        <fullName evidence="5">Glycosyltransferase family 2 protein</fullName>
    </submittedName>
</protein>
<name>A0A9X3YMV1_9GAMM</name>
<evidence type="ECO:0000313" key="5">
    <source>
        <dbReference type="EMBL" id="MDC8014614.1"/>
    </source>
</evidence>
<dbReference type="Gene3D" id="3.90.550.10">
    <property type="entry name" value="Spore Coat Polysaccharide Biosynthesis Protein SpsA, Chain A"/>
    <property type="match status" value="1"/>
</dbReference>
<dbReference type="AlphaFoldDB" id="A0A9X3YMV1"/>
<dbReference type="PANTHER" id="PTHR43179">
    <property type="entry name" value="RHAMNOSYLTRANSFERASE WBBL"/>
    <property type="match status" value="1"/>
</dbReference>
<dbReference type="InterPro" id="IPR001173">
    <property type="entry name" value="Glyco_trans_2-like"/>
</dbReference>
<dbReference type="EMBL" id="JAOVZO020000018">
    <property type="protein sequence ID" value="MDC8014614.1"/>
    <property type="molecule type" value="Genomic_DNA"/>
</dbReference>
<feature type="domain" description="Glycosyltransferase 2-like" evidence="4">
    <location>
        <begin position="14"/>
        <end position="121"/>
    </location>
</feature>
<comment type="caution">
    <text evidence="5">The sequence shown here is derived from an EMBL/GenBank/DDBJ whole genome shotgun (WGS) entry which is preliminary data.</text>
</comment>
<dbReference type="InterPro" id="IPR029044">
    <property type="entry name" value="Nucleotide-diphossugar_trans"/>
</dbReference>
<proteinExistence type="inferred from homology"/>